<dbReference type="VEuPathDB" id="FungiDB:RhiirFUN_019006"/>
<dbReference type="Proteomes" id="UP000234323">
    <property type="component" value="Unassembled WGS sequence"/>
</dbReference>
<evidence type="ECO:0000313" key="2">
    <source>
        <dbReference type="EMBL" id="PKY39096.1"/>
    </source>
</evidence>
<reference evidence="2 3" key="1">
    <citation type="submission" date="2015-10" db="EMBL/GenBank/DDBJ databases">
        <title>Genome analyses suggest a sexual origin of heterokaryosis in a supposedly ancient asexual fungus.</title>
        <authorList>
            <person name="Ropars J."/>
            <person name="Sedzielewska K."/>
            <person name="Noel J."/>
            <person name="Charron P."/>
            <person name="Farinelli L."/>
            <person name="Marton T."/>
            <person name="Kruger M."/>
            <person name="Pelin A."/>
            <person name="Brachmann A."/>
            <person name="Corradi N."/>
        </authorList>
    </citation>
    <scope>NUCLEOTIDE SEQUENCE [LARGE SCALE GENOMIC DNA]</scope>
    <source>
        <strain evidence="2 3">A4</strain>
    </source>
</reference>
<gene>
    <name evidence="2" type="ORF">RhiirA4_439825</name>
</gene>
<keyword evidence="3" id="KW-1185">Reference proteome</keyword>
<protein>
    <submittedName>
        <fullName evidence="2">Uncharacterized protein</fullName>
    </submittedName>
</protein>
<evidence type="ECO:0000313" key="3">
    <source>
        <dbReference type="Proteomes" id="UP000234323"/>
    </source>
</evidence>
<name>A0A2I1FXN8_9GLOM</name>
<dbReference type="EMBL" id="LLXI01000050">
    <property type="protein sequence ID" value="PKY39096.1"/>
    <property type="molecule type" value="Genomic_DNA"/>
</dbReference>
<feature type="region of interest" description="Disordered" evidence="1">
    <location>
        <begin position="1"/>
        <end position="21"/>
    </location>
</feature>
<organism evidence="2 3">
    <name type="scientific">Rhizophagus irregularis</name>
    <dbReference type="NCBI Taxonomy" id="588596"/>
    <lineage>
        <taxon>Eukaryota</taxon>
        <taxon>Fungi</taxon>
        <taxon>Fungi incertae sedis</taxon>
        <taxon>Mucoromycota</taxon>
        <taxon>Glomeromycotina</taxon>
        <taxon>Glomeromycetes</taxon>
        <taxon>Glomerales</taxon>
        <taxon>Glomeraceae</taxon>
        <taxon>Rhizophagus</taxon>
    </lineage>
</organism>
<comment type="caution">
    <text evidence="2">The sequence shown here is derived from an EMBL/GenBank/DDBJ whole genome shotgun (WGS) entry which is preliminary data.</text>
</comment>
<dbReference type="VEuPathDB" id="FungiDB:FUN_001352"/>
<proteinExistence type="predicted"/>
<dbReference type="VEuPathDB" id="FungiDB:RhiirA1_497283"/>
<accession>A0A2I1FXN8</accession>
<dbReference type="AlphaFoldDB" id="A0A2I1FXN8"/>
<sequence>MPSNAEDSSDQENVENKIQIEEDSTYPLDNNIIYRERMNKITKRSFNYIIIKEGVYPNGMSLKPGTKAKISGPILFGLQLDSVRKARESRKRGNLIKPAINCTPSTLEKRAKKLATKIQSNFKNDVKGVYHQSDRVILNNIEFSVNKKDCFQVSYGPENEINKTHKLRSVVKAVDQGQISRESYRELAAVEANLPHENSVSNEHINGRDKLEEALGSDESEFRNPEITQEAIDIMGIGIYRSIKDILKYIIPHLKEEKVEQVELLD</sequence>
<evidence type="ECO:0000256" key="1">
    <source>
        <dbReference type="SAM" id="MobiDB-lite"/>
    </source>
</evidence>